<comment type="caution">
    <text evidence="14">Lacks conserved residue(s) required for the propagation of feature annotation.</text>
</comment>
<proteinExistence type="inferred from homology"/>
<reference evidence="16" key="3">
    <citation type="submission" date="2024-01" db="EMBL/GenBank/DDBJ databases">
        <authorList>
            <person name="Coelho M.A."/>
            <person name="David-Palma M."/>
            <person name="Shea T."/>
            <person name="Sun S."/>
            <person name="Cuomo C.A."/>
            <person name="Heitman J."/>
        </authorList>
    </citation>
    <scope>NUCLEOTIDE SEQUENCE</scope>
    <source>
        <strain evidence="16">CBS 7841</strain>
    </source>
</reference>
<evidence type="ECO:0000313" key="16">
    <source>
        <dbReference type="EMBL" id="WVN87032.1"/>
    </source>
</evidence>
<accession>A0AAJ8M0Y3</accession>
<keyword evidence="11 14" id="KW-0275">Fatty acid biosynthesis</keyword>
<name>A0AAJ8M0Y3_9TREE</name>
<keyword evidence="12 14" id="KW-0456">Lyase</keyword>
<evidence type="ECO:0000256" key="10">
    <source>
        <dbReference type="ARBA" id="ARBA00023136"/>
    </source>
</evidence>
<dbReference type="PANTHER" id="PTHR11035:SF3">
    <property type="entry name" value="VERY-LONG-CHAIN (3R)-3-HYDROXYACYL-COA DEHYDRATASE"/>
    <property type="match status" value="1"/>
</dbReference>
<dbReference type="GeneID" id="91086420"/>
<evidence type="ECO:0000256" key="6">
    <source>
        <dbReference type="ARBA" id="ARBA00022692"/>
    </source>
</evidence>
<feature type="compositionally biased region" description="Basic and acidic residues" evidence="15">
    <location>
        <begin position="7"/>
        <end position="20"/>
    </location>
</feature>
<dbReference type="GO" id="GO:0005789">
    <property type="term" value="C:endoplasmic reticulum membrane"/>
    <property type="evidence" value="ECO:0007669"/>
    <property type="project" value="UniProtKB-SubCell"/>
</dbReference>
<protein>
    <recommendedName>
        <fullName evidence="4 14">Very-long-chain (3R)-3-hydroxyacyl-CoA dehydratase</fullName>
        <ecNumber evidence="4 14">4.2.1.134</ecNumber>
    </recommendedName>
</protein>
<keyword evidence="7 14" id="KW-0276">Fatty acid metabolism</keyword>
<reference evidence="16" key="1">
    <citation type="submission" date="2016-06" db="EMBL/GenBank/DDBJ databases">
        <authorList>
            <person name="Cuomo C."/>
            <person name="Litvintseva A."/>
            <person name="Heitman J."/>
            <person name="Chen Y."/>
            <person name="Sun S."/>
            <person name="Springer D."/>
            <person name="Dromer F."/>
            <person name="Young S."/>
            <person name="Zeng Q."/>
            <person name="Chapman S."/>
            <person name="Gujja S."/>
            <person name="Saif S."/>
            <person name="Birren B."/>
        </authorList>
    </citation>
    <scope>NUCLEOTIDE SEQUENCE</scope>
    <source>
        <strain evidence="16">CBS 7841</strain>
    </source>
</reference>
<dbReference type="EMBL" id="CP143785">
    <property type="protein sequence ID" value="WVN87032.1"/>
    <property type="molecule type" value="Genomic_DNA"/>
</dbReference>
<sequence>MAGSLKTDLDKKRVERQKGQDKESGKFSSIQLYLILYNTLSALLWGHLLILTLWFMVTPRVVAIDQRSFVSKLIPRFLQHSHSQYLARAIHHLEGSYDFHGLGWWTKWTQTLAVLEVVHAGLGWVRSPVGTVAAQVASRIWTVWGVVEAVPHITHRSPLFTTMLFAWSLTEVIRYTFYTLSLLSVSSPALNYLRYTTFIPLYPLGAGSEAFLSFSTLPPISPLVGKAVGKAIGALPRNVREFIIKSKAGREILWWVAKGSMSLNQWGVLEAMRAGLFIIWWPGRFILRRDETDAPSIVYPLYPYVEAKKKAFPKEPRQDCERVRQGAVDRLPALGSRQTPESPTLPLLRTILTVMQL</sequence>
<dbReference type="InterPro" id="IPR007482">
    <property type="entry name" value="Tyr_Pase-like_PTPLA"/>
</dbReference>
<evidence type="ECO:0000256" key="8">
    <source>
        <dbReference type="ARBA" id="ARBA00022989"/>
    </source>
</evidence>
<evidence type="ECO:0000313" key="17">
    <source>
        <dbReference type="Proteomes" id="UP000094043"/>
    </source>
</evidence>
<dbReference type="GO" id="GO:0102158">
    <property type="term" value="F:very-long-chain (3R)-3-hydroxyacyl-CoA dehydratase activity"/>
    <property type="evidence" value="ECO:0007669"/>
    <property type="project" value="UniProtKB-EC"/>
</dbReference>
<evidence type="ECO:0000256" key="5">
    <source>
        <dbReference type="ARBA" id="ARBA00022516"/>
    </source>
</evidence>
<organism evidence="16 17">
    <name type="scientific">Cryptococcus depauperatus CBS 7841</name>
    <dbReference type="NCBI Taxonomy" id="1295531"/>
    <lineage>
        <taxon>Eukaryota</taxon>
        <taxon>Fungi</taxon>
        <taxon>Dikarya</taxon>
        <taxon>Basidiomycota</taxon>
        <taxon>Agaricomycotina</taxon>
        <taxon>Tremellomycetes</taxon>
        <taxon>Tremellales</taxon>
        <taxon>Cryptococcaceae</taxon>
        <taxon>Cryptococcus</taxon>
    </lineage>
</organism>
<comment type="similarity">
    <text evidence="3 14">Belongs to the very long-chain fatty acids dehydratase HACD family.</text>
</comment>
<comment type="pathway">
    <text evidence="2 14">Lipid metabolism; fatty acid biosynthesis.</text>
</comment>
<evidence type="ECO:0000256" key="3">
    <source>
        <dbReference type="ARBA" id="ARBA00007811"/>
    </source>
</evidence>
<evidence type="ECO:0000256" key="7">
    <source>
        <dbReference type="ARBA" id="ARBA00022832"/>
    </source>
</evidence>
<keyword evidence="8 14" id="KW-1133">Transmembrane helix</keyword>
<dbReference type="AlphaFoldDB" id="A0AAJ8M0Y3"/>
<evidence type="ECO:0000256" key="12">
    <source>
        <dbReference type="ARBA" id="ARBA00023239"/>
    </source>
</evidence>
<comment type="function">
    <text evidence="14">Catalyzes the third of the four reactions of the long-chain fatty acids elongation cycle. This endoplasmic reticulum-bound enzymatic process, allows the addition of two carbons to the chain of long- and very long-chain fatty acids/VLCFAs per cycle. This enzyme catalyzes the dehydration of the 3-hydroxyacyl-CoA intermediate into trans-2,3-enoyl-CoA, within each cycle of fatty acid elongation. Thereby, it participates to the production of VLCFAs of different chain lengths that are involved in multiple biological processes as precursors of membrane lipids and lipid mediators.</text>
</comment>
<dbReference type="EC" id="4.2.1.134" evidence="4 14"/>
<gene>
    <name evidence="16" type="ORF">L203_102208</name>
</gene>
<dbReference type="PANTHER" id="PTHR11035">
    <property type="entry name" value="VERY-LONG-CHAIN (3R)-3-HYDROXYACYL-COA DEHYDRATASE"/>
    <property type="match status" value="1"/>
</dbReference>
<keyword evidence="17" id="KW-1185">Reference proteome</keyword>
<dbReference type="Pfam" id="PF04387">
    <property type="entry name" value="PTPLA"/>
    <property type="match status" value="1"/>
</dbReference>
<evidence type="ECO:0000256" key="11">
    <source>
        <dbReference type="ARBA" id="ARBA00023160"/>
    </source>
</evidence>
<evidence type="ECO:0000256" key="1">
    <source>
        <dbReference type="ARBA" id="ARBA00004141"/>
    </source>
</evidence>
<evidence type="ECO:0000256" key="13">
    <source>
        <dbReference type="ARBA" id="ARBA00036671"/>
    </source>
</evidence>
<dbReference type="GO" id="GO:0030497">
    <property type="term" value="P:fatty acid elongation"/>
    <property type="evidence" value="ECO:0007669"/>
    <property type="project" value="TreeGrafter"/>
</dbReference>
<keyword evidence="14" id="KW-0256">Endoplasmic reticulum</keyword>
<dbReference type="GO" id="GO:0042761">
    <property type="term" value="P:very long-chain fatty acid biosynthetic process"/>
    <property type="evidence" value="ECO:0007669"/>
    <property type="project" value="TreeGrafter"/>
</dbReference>
<feature type="transmembrane region" description="Helical" evidence="14">
    <location>
        <begin position="32"/>
        <end position="57"/>
    </location>
</feature>
<feature type="region of interest" description="Disordered" evidence="15">
    <location>
        <begin position="1"/>
        <end position="20"/>
    </location>
</feature>
<evidence type="ECO:0000256" key="15">
    <source>
        <dbReference type="SAM" id="MobiDB-lite"/>
    </source>
</evidence>
<dbReference type="KEGG" id="cdep:91086420"/>
<dbReference type="RefSeq" id="XP_066067732.1">
    <property type="nucleotide sequence ID" value="XM_066211635.1"/>
</dbReference>
<evidence type="ECO:0000256" key="4">
    <source>
        <dbReference type="ARBA" id="ARBA00013122"/>
    </source>
</evidence>
<keyword evidence="5 14" id="KW-0444">Lipid biosynthesis</keyword>
<comment type="catalytic activity">
    <reaction evidence="13 14">
        <text>a very-long-chain (3R)-3-hydroxyacyl-CoA = a very-long-chain (2E)-enoyl-CoA + H2O</text>
        <dbReference type="Rhea" id="RHEA:45812"/>
        <dbReference type="ChEBI" id="CHEBI:15377"/>
        <dbReference type="ChEBI" id="CHEBI:83728"/>
        <dbReference type="ChEBI" id="CHEBI:85440"/>
        <dbReference type="EC" id="4.2.1.134"/>
    </reaction>
</comment>
<keyword evidence="10 14" id="KW-0472">Membrane</keyword>
<dbReference type="GO" id="GO:0030148">
    <property type="term" value="P:sphingolipid biosynthetic process"/>
    <property type="evidence" value="ECO:0007669"/>
    <property type="project" value="TreeGrafter"/>
</dbReference>
<dbReference type="Proteomes" id="UP000094043">
    <property type="component" value="Chromosome 2"/>
</dbReference>
<keyword evidence="6 14" id="KW-0812">Transmembrane</keyword>
<keyword evidence="9 14" id="KW-0443">Lipid metabolism</keyword>
<evidence type="ECO:0000256" key="2">
    <source>
        <dbReference type="ARBA" id="ARBA00005194"/>
    </source>
</evidence>
<comment type="subcellular location">
    <subcellularLocation>
        <location evidence="14">Endoplasmic reticulum membrane</location>
        <topology evidence="14">Multi-pass membrane protein</topology>
    </subcellularLocation>
    <subcellularLocation>
        <location evidence="1">Membrane</location>
        <topology evidence="1">Multi-pass membrane protein</topology>
    </subcellularLocation>
</comment>
<evidence type="ECO:0000256" key="9">
    <source>
        <dbReference type="ARBA" id="ARBA00023098"/>
    </source>
</evidence>
<evidence type="ECO:0000256" key="14">
    <source>
        <dbReference type="RuleBase" id="RU363109"/>
    </source>
</evidence>
<reference evidence="16" key="2">
    <citation type="journal article" date="2022" name="Elife">
        <title>Obligate sexual reproduction of a homothallic fungus closely related to the Cryptococcus pathogenic species complex.</title>
        <authorList>
            <person name="Passer A.R."/>
            <person name="Clancey S.A."/>
            <person name="Shea T."/>
            <person name="David-Palma M."/>
            <person name="Averette A.F."/>
            <person name="Boekhout T."/>
            <person name="Porcel B.M."/>
            <person name="Nowrousian M."/>
            <person name="Cuomo C.A."/>
            <person name="Sun S."/>
            <person name="Heitman J."/>
            <person name="Coelho M.A."/>
        </authorList>
    </citation>
    <scope>NUCLEOTIDE SEQUENCE</scope>
    <source>
        <strain evidence="16">CBS 7841</strain>
    </source>
</reference>